<protein>
    <submittedName>
        <fullName evidence="1">Uncharacterized protein</fullName>
    </submittedName>
</protein>
<accession>A0A8S5SAG7</accession>
<organism evidence="1">
    <name type="scientific">Myoviridae sp. ctByu2</name>
    <dbReference type="NCBI Taxonomy" id="2827668"/>
    <lineage>
        <taxon>Viruses</taxon>
        <taxon>Duplodnaviria</taxon>
        <taxon>Heunggongvirae</taxon>
        <taxon>Uroviricota</taxon>
        <taxon>Caudoviricetes</taxon>
    </lineage>
</organism>
<name>A0A8S5SAG7_9CAUD</name>
<sequence length="83" mass="9553">MELKPILSFNEQTPMGEYEKLFSSPIGTVFRIYEGDFETVTRRINDLLQEKSSTVNFRYAPIVPGLPLYTMYGPEHCIVTMNS</sequence>
<evidence type="ECO:0000313" key="1">
    <source>
        <dbReference type="EMBL" id="DAF47647.1"/>
    </source>
</evidence>
<dbReference type="EMBL" id="BK032557">
    <property type="protein sequence ID" value="DAF47647.1"/>
    <property type="molecule type" value="Genomic_DNA"/>
</dbReference>
<proteinExistence type="predicted"/>
<reference evidence="1" key="1">
    <citation type="journal article" date="2021" name="Proc. Natl. Acad. Sci. U.S.A.">
        <title>A Catalog of Tens of Thousands of Viruses from Human Metagenomes Reveals Hidden Associations with Chronic Diseases.</title>
        <authorList>
            <person name="Tisza M.J."/>
            <person name="Buck C.B."/>
        </authorList>
    </citation>
    <scope>NUCLEOTIDE SEQUENCE</scope>
    <source>
        <strain evidence="1">CtByu2</strain>
    </source>
</reference>